<dbReference type="Gene3D" id="3.40.640.10">
    <property type="entry name" value="Type I PLP-dependent aspartate aminotransferase-like (Major domain)"/>
    <property type="match status" value="1"/>
</dbReference>
<organism evidence="4 5">
    <name type="scientific">Yarrowia lipolytica</name>
    <name type="common">Candida lipolytica</name>
    <dbReference type="NCBI Taxonomy" id="4952"/>
    <lineage>
        <taxon>Eukaryota</taxon>
        <taxon>Fungi</taxon>
        <taxon>Dikarya</taxon>
        <taxon>Ascomycota</taxon>
        <taxon>Saccharomycotina</taxon>
        <taxon>Dipodascomycetes</taxon>
        <taxon>Dipodascales</taxon>
        <taxon>Dipodascales incertae sedis</taxon>
        <taxon>Yarrowia</taxon>
    </lineage>
</organism>
<evidence type="ECO:0000256" key="2">
    <source>
        <dbReference type="ARBA" id="ARBA00022898"/>
    </source>
</evidence>
<evidence type="ECO:0000313" key="4">
    <source>
        <dbReference type="EMBL" id="AOW00417.1"/>
    </source>
</evidence>
<dbReference type="CDD" id="cd00610">
    <property type="entry name" value="OAT_like"/>
    <property type="match status" value="1"/>
</dbReference>
<dbReference type="InterPro" id="IPR015421">
    <property type="entry name" value="PyrdxlP-dep_Trfase_major"/>
</dbReference>
<protein>
    <recommendedName>
        <fullName evidence="6">Aminotransferase</fullName>
    </recommendedName>
</protein>
<dbReference type="EMBL" id="CP017553">
    <property type="protein sequence ID" value="AOW00417.1"/>
    <property type="molecule type" value="Genomic_DNA"/>
</dbReference>
<dbReference type="InterPro" id="IPR015422">
    <property type="entry name" value="PyrdxlP-dep_Trfase_small"/>
</dbReference>
<dbReference type="PANTHER" id="PTHR43094">
    <property type="entry name" value="AMINOTRANSFERASE"/>
    <property type="match status" value="1"/>
</dbReference>
<dbReference type="Proteomes" id="UP000182444">
    <property type="component" value="Chromosome 1A"/>
</dbReference>
<dbReference type="GO" id="GO:0030170">
    <property type="term" value="F:pyridoxal phosphate binding"/>
    <property type="evidence" value="ECO:0007669"/>
    <property type="project" value="InterPro"/>
</dbReference>
<dbReference type="AlphaFoldDB" id="A0A1D8N449"/>
<comment type="similarity">
    <text evidence="1 3">Belongs to the class-III pyridoxal-phosphate-dependent aminotransferase family.</text>
</comment>
<proteinExistence type="inferred from homology"/>
<gene>
    <name evidence="4" type="ORF">YALI1_A08546g</name>
</gene>
<evidence type="ECO:0008006" key="6">
    <source>
        <dbReference type="Google" id="ProtNLM"/>
    </source>
</evidence>
<dbReference type="Gene3D" id="3.90.1150.10">
    <property type="entry name" value="Aspartate Aminotransferase, domain 1"/>
    <property type="match status" value="1"/>
</dbReference>
<name>A0A1D8N449_YARLL</name>
<dbReference type="GeneID" id="2905862"/>
<dbReference type="VEuPathDB" id="FungiDB:YALI0_A08734g"/>
<dbReference type="RefSeq" id="XP_499884.2">
    <property type="nucleotide sequence ID" value="XM_499884.3"/>
</dbReference>
<dbReference type="VEuPathDB" id="FungiDB:YALI1_A08546g"/>
<keyword evidence="2 3" id="KW-0663">Pyridoxal phosphate</keyword>
<dbReference type="GO" id="GO:0008483">
    <property type="term" value="F:transaminase activity"/>
    <property type="evidence" value="ECO:0007669"/>
    <property type="project" value="InterPro"/>
</dbReference>
<evidence type="ECO:0000313" key="5">
    <source>
        <dbReference type="Proteomes" id="UP000182444"/>
    </source>
</evidence>
<dbReference type="SUPFAM" id="SSF53383">
    <property type="entry name" value="PLP-dependent transferases"/>
    <property type="match status" value="1"/>
</dbReference>
<reference evidence="4 5" key="1">
    <citation type="journal article" date="2016" name="PLoS ONE">
        <title>Sequence Assembly of Yarrowia lipolytica Strain W29/CLIB89 Shows Transposable Element Diversity.</title>
        <authorList>
            <person name="Magnan C."/>
            <person name="Yu J."/>
            <person name="Chang I."/>
            <person name="Jahn E."/>
            <person name="Kanomata Y."/>
            <person name="Wu J."/>
            <person name="Zeller M."/>
            <person name="Oakes M."/>
            <person name="Baldi P."/>
            <person name="Sandmeyer S."/>
        </authorList>
    </citation>
    <scope>NUCLEOTIDE SEQUENCE [LARGE SCALE GENOMIC DNA]</scope>
    <source>
        <strain evidence="5">CLIB89(W29)</strain>
    </source>
</reference>
<dbReference type="eggNOG" id="KOG1404">
    <property type="taxonomic scope" value="Eukaryota"/>
</dbReference>
<accession>A0A1D8N449</accession>
<dbReference type="KEGG" id="yli:2905862"/>
<evidence type="ECO:0000256" key="1">
    <source>
        <dbReference type="ARBA" id="ARBA00008954"/>
    </source>
</evidence>
<sequence length="448" mass="48942">MSVFQTDVHATLPRTIGGKGTELTIEEDGQTRTVLDACGGAAVAALGHGNERMIAKIQQAAGLPYILSHGLGSKHADDLAKYLVEQSPEGSFSSAVFLNSGSEANEAALKLSKQYFVEKNEPKRVNYISRHFSYHGSTLGVLSLGGFQSRRKPYADVLNTSNFHKVSTCFYYRGAKPGQTEEEYTQQLLDELDAKFQHLGPETVISFTCETVIGATLGCVPPTKGYIKGCRDICHKYGALFVLDEVMSGMGRCGTYHAWQHEMDEGPDLQPVAKVLGGGYVPLAAVLISPKVYNVFKSGSGHVVGHQTYQDHIFATSVGLELQKIIKEDQLVERSRFLGLKLEKMLKKALANNPNVGDIRGRGLFWDVEFVQDKETKKAFPIAVGFSTKVYKAGMKRGVHFLKGVGTVDSFEGDHIILSPPYTVSEEELTKIVDVLKASVEEAQGESL</sequence>
<dbReference type="GO" id="GO:0005829">
    <property type="term" value="C:cytosol"/>
    <property type="evidence" value="ECO:0007669"/>
    <property type="project" value="TreeGrafter"/>
</dbReference>
<dbReference type="PANTHER" id="PTHR43094:SF1">
    <property type="entry name" value="AMINOTRANSFERASE CLASS-III"/>
    <property type="match status" value="1"/>
</dbReference>
<dbReference type="InterPro" id="IPR005814">
    <property type="entry name" value="Aminotrans_3"/>
</dbReference>
<dbReference type="Pfam" id="PF00202">
    <property type="entry name" value="Aminotran_3"/>
    <property type="match status" value="1"/>
</dbReference>
<dbReference type="InterPro" id="IPR015424">
    <property type="entry name" value="PyrdxlP-dep_Trfase"/>
</dbReference>
<evidence type="ECO:0000256" key="3">
    <source>
        <dbReference type="RuleBase" id="RU003560"/>
    </source>
</evidence>